<accession>A0A2H9TKL2</accession>
<protein>
    <submittedName>
        <fullName evidence="7">Farnesyl pyrophosphate synthase</fullName>
    </submittedName>
</protein>
<dbReference type="Proteomes" id="UP000240830">
    <property type="component" value="Unassembled WGS sequence"/>
</dbReference>
<dbReference type="GO" id="GO:0046872">
    <property type="term" value="F:metal ion binding"/>
    <property type="evidence" value="ECO:0007669"/>
    <property type="project" value="UniProtKB-KW"/>
</dbReference>
<name>A0A2H9TKL2_9FUNG</name>
<dbReference type="PANTHER" id="PTHR11525">
    <property type="entry name" value="FARNESYL-PYROPHOSPHATE SYNTHETASE"/>
    <property type="match status" value="1"/>
</dbReference>
<dbReference type="InterPro" id="IPR039702">
    <property type="entry name" value="FPS1-like"/>
</dbReference>
<evidence type="ECO:0000256" key="3">
    <source>
        <dbReference type="ARBA" id="ARBA00022723"/>
    </source>
</evidence>
<keyword evidence="4" id="KW-0460">Magnesium</keyword>
<dbReference type="Gene3D" id="1.10.600.10">
    <property type="entry name" value="Farnesyl Diphosphate Synthase"/>
    <property type="match status" value="1"/>
</dbReference>
<keyword evidence="6" id="KW-0472">Membrane</keyword>
<feature type="transmembrane region" description="Helical" evidence="6">
    <location>
        <begin position="98"/>
        <end position="116"/>
    </location>
</feature>
<organism evidence="7 8">
    <name type="scientific">Paramicrosporidium saccamoebae</name>
    <dbReference type="NCBI Taxonomy" id="1246581"/>
    <lineage>
        <taxon>Eukaryota</taxon>
        <taxon>Fungi</taxon>
        <taxon>Fungi incertae sedis</taxon>
        <taxon>Cryptomycota</taxon>
        <taxon>Cryptomycota incertae sedis</taxon>
        <taxon>Paramicrosporidium</taxon>
    </lineage>
</organism>
<dbReference type="EMBL" id="MTSL01000134">
    <property type="protein sequence ID" value="PJF18276.1"/>
    <property type="molecule type" value="Genomic_DNA"/>
</dbReference>
<keyword evidence="3" id="KW-0479">Metal-binding</keyword>
<keyword evidence="8" id="KW-1185">Reference proteome</keyword>
<dbReference type="SUPFAM" id="SSF48576">
    <property type="entry name" value="Terpenoid synthases"/>
    <property type="match status" value="1"/>
</dbReference>
<dbReference type="InterPro" id="IPR033749">
    <property type="entry name" value="Polyprenyl_synt_CS"/>
</dbReference>
<dbReference type="OrthoDB" id="10257492at2759"/>
<evidence type="ECO:0000313" key="7">
    <source>
        <dbReference type="EMBL" id="PJF18276.1"/>
    </source>
</evidence>
<dbReference type="InterPro" id="IPR000092">
    <property type="entry name" value="Polyprenyl_synt"/>
</dbReference>
<evidence type="ECO:0000313" key="8">
    <source>
        <dbReference type="Proteomes" id="UP000240830"/>
    </source>
</evidence>
<dbReference type="GO" id="GO:0045337">
    <property type="term" value="P:farnesyl diphosphate biosynthetic process"/>
    <property type="evidence" value="ECO:0007669"/>
    <property type="project" value="TreeGrafter"/>
</dbReference>
<comment type="cofactor">
    <cofactor evidence="1">
        <name>Mg(2+)</name>
        <dbReference type="ChEBI" id="CHEBI:18420"/>
    </cofactor>
</comment>
<proteinExistence type="inferred from homology"/>
<dbReference type="GO" id="GO:0005737">
    <property type="term" value="C:cytoplasm"/>
    <property type="evidence" value="ECO:0007669"/>
    <property type="project" value="TreeGrafter"/>
</dbReference>
<evidence type="ECO:0000256" key="2">
    <source>
        <dbReference type="ARBA" id="ARBA00022679"/>
    </source>
</evidence>
<dbReference type="GO" id="GO:0004161">
    <property type="term" value="F:dimethylallyltranstransferase activity"/>
    <property type="evidence" value="ECO:0007669"/>
    <property type="project" value="TreeGrafter"/>
</dbReference>
<dbReference type="PROSITE" id="PS00444">
    <property type="entry name" value="POLYPRENYL_SYNTHASE_2"/>
    <property type="match status" value="1"/>
</dbReference>
<comment type="similarity">
    <text evidence="5">Belongs to the FPP/GGPP synthase family.</text>
</comment>
<reference evidence="7 8" key="1">
    <citation type="submission" date="2016-10" db="EMBL/GenBank/DDBJ databases">
        <title>The genome of Paramicrosporidium saccamoebae is the missing link in understanding Cryptomycota and Microsporidia evolution.</title>
        <authorList>
            <person name="Quandt C.A."/>
            <person name="Beaudet D."/>
            <person name="Corsaro D."/>
            <person name="Michel R."/>
            <person name="Corradi N."/>
            <person name="James T."/>
        </authorList>
    </citation>
    <scope>NUCLEOTIDE SEQUENCE [LARGE SCALE GENOMIC DNA]</scope>
    <source>
        <strain evidence="7 8">KSL3</strain>
    </source>
</reference>
<keyword evidence="6" id="KW-0812">Transmembrane</keyword>
<evidence type="ECO:0000256" key="4">
    <source>
        <dbReference type="ARBA" id="ARBA00022842"/>
    </source>
</evidence>
<keyword evidence="2 5" id="KW-0808">Transferase</keyword>
<comment type="caution">
    <text evidence="7">The sequence shown here is derived from an EMBL/GenBank/DDBJ whole genome shotgun (WGS) entry which is preliminary data.</text>
</comment>
<dbReference type="AlphaFoldDB" id="A0A2H9TKL2"/>
<evidence type="ECO:0000256" key="5">
    <source>
        <dbReference type="RuleBase" id="RU004466"/>
    </source>
</evidence>
<keyword evidence="6" id="KW-1133">Transmembrane helix</keyword>
<gene>
    <name evidence="7" type="ORF">PSACC_01952</name>
</gene>
<dbReference type="InterPro" id="IPR008949">
    <property type="entry name" value="Isoprenoid_synthase_dom_sf"/>
</dbReference>
<dbReference type="CDD" id="cd00685">
    <property type="entry name" value="Trans_IPPS_HT"/>
    <property type="match status" value="1"/>
</dbReference>
<dbReference type="STRING" id="1246581.A0A2H9TKL2"/>
<dbReference type="PANTHER" id="PTHR11525:SF0">
    <property type="entry name" value="FARNESYL PYROPHOSPHATE SYNTHASE"/>
    <property type="match status" value="1"/>
</dbReference>
<evidence type="ECO:0000256" key="6">
    <source>
        <dbReference type="SAM" id="Phobius"/>
    </source>
</evidence>
<sequence>MDSSLTRRGQECWYRTEQVGMVAINDCFVLHSMIFRTLRRFFGKNPAYVPLFELFIDTKMRTELGQLLDLLTAPVDGPRDLNRFSMDLYRRIVRFKTAYYSFYLPVIAALLVGGYFEEAVLPELESVLIDLGELFQIQDDYLDCFGDPKVIGKIGTDIVEGKCTWLIVTALKSKNLTAEMRASLAQHYGQKNIESEAVVRGIYNDLDLQSEFRLFEKSYQDALSLRIESVGNGNRKLGVVLQSFAKRIFGRQK</sequence>
<dbReference type="Pfam" id="PF00348">
    <property type="entry name" value="polyprenyl_synt"/>
    <property type="match status" value="1"/>
</dbReference>
<dbReference type="GO" id="GO:0004337">
    <property type="term" value="F:(2E,6E)-farnesyl diphosphate synthase activity"/>
    <property type="evidence" value="ECO:0007669"/>
    <property type="project" value="TreeGrafter"/>
</dbReference>
<evidence type="ECO:0000256" key="1">
    <source>
        <dbReference type="ARBA" id="ARBA00001946"/>
    </source>
</evidence>